<feature type="transmembrane region" description="Helical" evidence="1">
    <location>
        <begin position="41"/>
        <end position="64"/>
    </location>
</feature>
<evidence type="ECO:0000313" key="2">
    <source>
        <dbReference type="EMBL" id="RDS79966.1"/>
    </source>
</evidence>
<protein>
    <submittedName>
        <fullName evidence="2">Uncharacterized protein</fullName>
    </submittedName>
</protein>
<name>A0A370WVA5_9GAMM</name>
<gene>
    <name evidence="2" type="ORF">DWU98_16135</name>
</gene>
<accession>A0A370WVA5</accession>
<keyword evidence="3" id="KW-1185">Reference proteome</keyword>
<proteinExistence type="predicted"/>
<feature type="transmembrane region" description="Helical" evidence="1">
    <location>
        <begin position="12"/>
        <end position="35"/>
    </location>
</feature>
<reference evidence="2 3" key="1">
    <citation type="submission" date="2018-07" db="EMBL/GenBank/DDBJ databases">
        <title>Dyella monticola sp. nov. and Dyella psychrodurans sp. nov. isolated from monsoon evergreen broad-leaved forest soil of Dinghu Mountain, China.</title>
        <authorList>
            <person name="Gao Z."/>
            <person name="Qiu L."/>
        </authorList>
    </citation>
    <scope>NUCLEOTIDE SEQUENCE [LARGE SCALE GENOMIC DNA]</scope>
    <source>
        <strain evidence="2 3">4G-K06</strain>
    </source>
</reference>
<keyword evidence="1" id="KW-0472">Membrane</keyword>
<dbReference type="EMBL" id="QRBE01000010">
    <property type="protein sequence ID" value="RDS79966.1"/>
    <property type="molecule type" value="Genomic_DNA"/>
</dbReference>
<keyword evidence="1" id="KW-1133">Transmembrane helix</keyword>
<keyword evidence="1" id="KW-0812">Transmembrane</keyword>
<comment type="caution">
    <text evidence="2">The sequence shown here is derived from an EMBL/GenBank/DDBJ whole genome shotgun (WGS) entry which is preliminary data.</text>
</comment>
<sequence length="70" mass="7483">MKRLFFALRSGLIAFFAVALIVVIFSYVECFLKAIPYKLGIALHGGVEGGAVIGGAIAILELIMKPRSNS</sequence>
<dbReference type="AlphaFoldDB" id="A0A370WVA5"/>
<evidence type="ECO:0000256" key="1">
    <source>
        <dbReference type="SAM" id="Phobius"/>
    </source>
</evidence>
<dbReference type="Proteomes" id="UP000254258">
    <property type="component" value="Unassembled WGS sequence"/>
</dbReference>
<evidence type="ECO:0000313" key="3">
    <source>
        <dbReference type="Proteomes" id="UP000254258"/>
    </source>
</evidence>
<organism evidence="2 3">
    <name type="scientific">Dyella monticola</name>
    <dbReference type="NCBI Taxonomy" id="1927958"/>
    <lineage>
        <taxon>Bacteria</taxon>
        <taxon>Pseudomonadati</taxon>
        <taxon>Pseudomonadota</taxon>
        <taxon>Gammaproteobacteria</taxon>
        <taxon>Lysobacterales</taxon>
        <taxon>Rhodanobacteraceae</taxon>
        <taxon>Dyella</taxon>
    </lineage>
</organism>